<dbReference type="Proteomes" id="UP000018542">
    <property type="component" value="Chromosome"/>
</dbReference>
<dbReference type="GO" id="GO:0060003">
    <property type="term" value="P:copper ion export"/>
    <property type="evidence" value="ECO:0007669"/>
    <property type="project" value="TreeGrafter"/>
</dbReference>
<dbReference type="GO" id="GO:0030313">
    <property type="term" value="C:cell envelope"/>
    <property type="evidence" value="ECO:0007669"/>
    <property type="project" value="TreeGrafter"/>
</dbReference>
<dbReference type="Pfam" id="PF25919">
    <property type="entry name" value="BSH_CusB"/>
    <property type="match status" value="1"/>
</dbReference>
<sequence length="574" mass="59892">MTRLGMALLGAAALVAVAAPFHSARAHGDHGAAPPAQTTSLPRVEAAGFEVELVAVAEDHTLTIYLDRSDTNAPVDGASIEVASEGIPAAKAEPKGDGVYTLDADWVHEPGTYALTFTVLGADIADLLAGRLVVPEPETEEHGATVSWGDVLVRPEAWIGALLIALAGFFVAFAFRPLRLPPDASQPNEETSGHAAASQHGARHAAGIVLLSIVLSASLPETGRAHEGHDHGPPAPSAQAGGSAPVRLPTGEVYFPKPSQRLLQVRTAPAAVESVTPAAQLIGTVVADPSSEGRVQAPMEGQIEVAEGGVSFVGKKVKAGEVLALLSPAMPVYERGALHQLTAEVDGKLRIAEQKLVRLKGISGDYIPQRELDDTQTEIESLLAQKRALEPRVGEKLEMTAPVSGVISVANVRAGQVVSARDTLFEIVDPERLWIEAIAVAGADETSVKAATALDGEGHAIPLTYIGRAPSLRQQSLPLLFSVEDPHPSLTIGVAVKVLVQGGAPVEGMIVPGGAIVRAANGLPQVWIKIAPERFGPRPVRTRPLDGDRVLITAGIETGDRVVVNGADLINQVR</sequence>
<dbReference type="Pfam" id="PF25967">
    <property type="entry name" value="RND-MFP_C"/>
    <property type="match status" value="1"/>
</dbReference>
<keyword evidence="7" id="KW-1185">Reference proteome</keyword>
<organism evidence="6 7">
    <name type="scientific">Hyphomicrobium nitrativorans NL23</name>
    <dbReference type="NCBI Taxonomy" id="1029756"/>
    <lineage>
        <taxon>Bacteria</taxon>
        <taxon>Pseudomonadati</taxon>
        <taxon>Pseudomonadota</taxon>
        <taxon>Alphaproteobacteria</taxon>
        <taxon>Hyphomicrobiales</taxon>
        <taxon>Hyphomicrobiaceae</taxon>
        <taxon>Hyphomicrobium</taxon>
    </lineage>
</organism>
<dbReference type="KEGG" id="hni:W911_00965"/>
<feature type="domain" description="CusB-like barrel-sandwich hybrid" evidence="4">
    <location>
        <begin position="295"/>
        <end position="427"/>
    </location>
</feature>
<dbReference type="Gene3D" id="2.40.50.100">
    <property type="match status" value="1"/>
</dbReference>
<keyword evidence="1" id="KW-0813">Transport</keyword>
<feature type="signal peptide" evidence="3">
    <location>
        <begin position="1"/>
        <end position="18"/>
    </location>
</feature>
<evidence type="ECO:0000256" key="3">
    <source>
        <dbReference type="SAM" id="SignalP"/>
    </source>
</evidence>
<evidence type="ECO:0000313" key="7">
    <source>
        <dbReference type="Proteomes" id="UP000018542"/>
    </source>
</evidence>
<evidence type="ECO:0000259" key="4">
    <source>
        <dbReference type="Pfam" id="PF25919"/>
    </source>
</evidence>
<dbReference type="RefSeq" id="WP_023785638.1">
    <property type="nucleotide sequence ID" value="NC_022997.1"/>
</dbReference>
<dbReference type="STRING" id="1029756.W911_00965"/>
<feature type="compositionally biased region" description="Basic and acidic residues" evidence="2">
    <location>
        <begin position="223"/>
        <end position="232"/>
    </location>
</feature>
<dbReference type="EMBL" id="CP006912">
    <property type="protein sequence ID" value="AHB47294.1"/>
    <property type="molecule type" value="Genomic_DNA"/>
</dbReference>
<dbReference type="GO" id="GO:0015679">
    <property type="term" value="P:plasma membrane copper ion transport"/>
    <property type="evidence" value="ECO:0007669"/>
    <property type="project" value="TreeGrafter"/>
</dbReference>
<dbReference type="PATRIC" id="fig|1029756.8.peg.208"/>
<evidence type="ECO:0000313" key="6">
    <source>
        <dbReference type="EMBL" id="AHB47294.1"/>
    </source>
</evidence>
<evidence type="ECO:0000259" key="5">
    <source>
        <dbReference type="Pfam" id="PF25967"/>
    </source>
</evidence>
<dbReference type="PANTHER" id="PTHR30097:SF4">
    <property type="entry name" value="SLR6042 PROTEIN"/>
    <property type="match status" value="1"/>
</dbReference>
<dbReference type="AlphaFoldDB" id="V5SBF3"/>
<dbReference type="Gene3D" id="1.10.287.470">
    <property type="entry name" value="Helix hairpin bin"/>
    <property type="match status" value="1"/>
</dbReference>
<protein>
    <submittedName>
        <fullName evidence="6">Membrane protein</fullName>
    </submittedName>
</protein>
<reference evidence="6 7" key="1">
    <citation type="journal article" date="2014" name="Genome Announc.">
        <title>Complete Genome Sequence of Hyphomicrobium nitrativorans Strain NL23, a Denitrifying Bacterium Isolated from Biofilm of a Methanol-Fed Denitrification System Treating Seawater at the Montreal Biodome.</title>
        <authorList>
            <person name="Martineau C."/>
            <person name="Villeneuve C."/>
            <person name="Mauffrey F."/>
            <person name="Villemur R."/>
        </authorList>
    </citation>
    <scope>NUCLEOTIDE SEQUENCE [LARGE SCALE GENOMIC DNA]</scope>
    <source>
        <strain evidence="6">NL23</strain>
    </source>
</reference>
<dbReference type="Gene3D" id="2.40.420.20">
    <property type="match status" value="1"/>
</dbReference>
<keyword evidence="3" id="KW-0732">Signal</keyword>
<evidence type="ECO:0000256" key="1">
    <source>
        <dbReference type="ARBA" id="ARBA00022448"/>
    </source>
</evidence>
<dbReference type="Gene3D" id="2.40.30.170">
    <property type="match status" value="1"/>
</dbReference>
<feature type="region of interest" description="Disordered" evidence="2">
    <location>
        <begin position="222"/>
        <end position="243"/>
    </location>
</feature>
<feature type="chain" id="PRO_5004740550" evidence="3">
    <location>
        <begin position="19"/>
        <end position="574"/>
    </location>
</feature>
<dbReference type="InterPro" id="IPR058627">
    <property type="entry name" value="MdtA-like_C"/>
</dbReference>
<gene>
    <name evidence="6" type="ORF">W911_00965</name>
</gene>
<dbReference type="InterPro" id="IPR058790">
    <property type="entry name" value="BSH_CusB"/>
</dbReference>
<dbReference type="InterPro" id="IPR051909">
    <property type="entry name" value="MFP_Cation_Efflux"/>
</dbReference>
<dbReference type="OrthoDB" id="7297681at2"/>
<name>V5SBF3_9HYPH</name>
<proteinExistence type="predicted"/>
<dbReference type="PANTHER" id="PTHR30097">
    <property type="entry name" value="CATION EFFLUX SYSTEM PROTEIN CUSB"/>
    <property type="match status" value="1"/>
</dbReference>
<dbReference type="HOGENOM" id="CLU_033985_0_0_5"/>
<accession>V5SBF3</accession>
<feature type="domain" description="Multidrug resistance protein MdtA-like C-terminal permuted SH3" evidence="5">
    <location>
        <begin position="510"/>
        <end position="568"/>
    </location>
</feature>
<evidence type="ECO:0000256" key="2">
    <source>
        <dbReference type="SAM" id="MobiDB-lite"/>
    </source>
</evidence>
<dbReference type="SUPFAM" id="SSF111369">
    <property type="entry name" value="HlyD-like secretion proteins"/>
    <property type="match status" value="1"/>
</dbReference>